<dbReference type="Pfam" id="PF12697">
    <property type="entry name" value="Abhydrolase_6"/>
    <property type="match status" value="1"/>
</dbReference>
<dbReference type="Gene3D" id="3.40.50.1820">
    <property type="entry name" value="alpha/beta hydrolase"/>
    <property type="match status" value="1"/>
</dbReference>
<evidence type="ECO:0000313" key="3">
    <source>
        <dbReference type="Proteomes" id="UP000238650"/>
    </source>
</evidence>
<dbReference type="AlphaFoldDB" id="A0A2S9QQ45"/>
<dbReference type="SUPFAM" id="SSF53474">
    <property type="entry name" value="alpha/beta-Hydrolases"/>
    <property type="match status" value="1"/>
</dbReference>
<gene>
    <name evidence="2" type="ORF">B4915_04465</name>
</gene>
<protein>
    <recommendedName>
        <fullName evidence="1">AB hydrolase-1 domain-containing protein</fullName>
    </recommendedName>
</protein>
<evidence type="ECO:0000313" key="2">
    <source>
        <dbReference type="EMBL" id="PRI11704.1"/>
    </source>
</evidence>
<dbReference type="OrthoDB" id="2987348at2"/>
<name>A0A2S9QQ45_9MICO</name>
<dbReference type="InterPro" id="IPR000073">
    <property type="entry name" value="AB_hydrolase_1"/>
</dbReference>
<dbReference type="Proteomes" id="UP000238650">
    <property type="component" value="Unassembled WGS sequence"/>
</dbReference>
<sequence>MSSVRSVVFLHGLAEVPGVWDAQRAALPSGFEGVAVDVFDGAGSGAASAFSLEGASALVVDELDRLGIEQADVCGLSLGAMIALQLALDHPKRVRSLTLAAGQVKPPRALMAVQSAVMRMLPSSVFEKQGAAKDVMLPVLQAVGRVDFSARLAAVSVPTLVLCGSKDRPNLPAARWLAQGIRDAQLHIIPGAGHQSHIQAPDEFSRALGAFLTGAAANGK</sequence>
<dbReference type="GO" id="GO:0003824">
    <property type="term" value="F:catalytic activity"/>
    <property type="evidence" value="ECO:0007669"/>
    <property type="project" value="UniProtKB-ARBA"/>
</dbReference>
<dbReference type="RefSeq" id="WP_105804644.1">
    <property type="nucleotide sequence ID" value="NZ_MWZD01000014.1"/>
</dbReference>
<dbReference type="EMBL" id="MWZD01000014">
    <property type="protein sequence ID" value="PRI11704.1"/>
    <property type="molecule type" value="Genomic_DNA"/>
</dbReference>
<feature type="domain" description="AB hydrolase-1" evidence="1">
    <location>
        <begin position="7"/>
        <end position="206"/>
    </location>
</feature>
<keyword evidence="3" id="KW-1185">Reference proteome</keyword>
<dbReference type="InterPro" id="IPR029058">
    <property type="entry name" value="AB_hydrolase_fold"/>
</dbReference>
<accession>A0A2S9QQ45</accession>
<comment type="caution">
    <text evidence="2">The sequence shown here is derived from an EMBL/GenBank/DDBJ whole genome shotgun (WGS) entry which is preliminary data.</text>
</comment>
<dbReference type="InterPro" id="IPR050266">
    <property type="entry name" value="AB_hydrolase_sf"/>
</dbReference>
<evidence type="ECO:0000259" key="1">
    <source>
        <dbReference type="Pfam" id="PF12697"/>
    </source>
</evidence>
<dbReference type="PANTHER" id="PTHR43798">
    <property type="entry name" value="MONOACYLGLYCEROL LIPASE"/>
    <property type="match status" value="1"/>
</dbReference>
<proteinExistence type="predicted"/>
<reference evidence="2 3" key="1">
    <citation type="journal article" date="2017" name="New Microbes New Infect">
        <title>Genome sequence of 'Leucobacter massiliensis' sp. nov. isolated from human pharynx after travel to the 2014 Hajj.</title>
        <authorList>
            <person name="Leangapichart T."/>
            <person name="Gautret P."/>
            <person name="Nguyen T.T."/>
            <person name="Armstrong N."/>
            <person name="Rolain J.M."/>
        </authorList>
    </citation>
    <scope>NUCLEOTIDE SEQUENCE [LARGE SCALE GENOMIC DNA]</scope>
    <source>
        <strain evidence="2 3">122RC15</strain>
    </source>
</reference>
<organism evidence="2 3">
    <name type="scientific">Leucobacter massiliensis</name>
    <dbReference type="NCBI Taxonomy" id="1686285"/>
    <lineage>
        <taxon>Bacteria</taxon>
        <taxon>Bacillati</taxon>
        <taxon>Actinomycetota</taxon>
        <taxon>Actinomycetes</taxon>
        <taxon>Micrococcales</taxon>
        <taxon>Microbacteriaceae</taxon>
        <taxon>Leucobacter</taxon>
    </lineage>
</organism>